<protein>
    <recommendedName>
        <fullName evidence="4">Large ribosomal subunit protein uL15</fullName>
    </recommendedName>
</protein>
<dbReference type="PROSITE" id="PS00475">
    <property type="entry name" value="RIBOSOMAL_L15"/>
    <property type="match status" value="1"/>
</dbReference>
<comment type="similarity">
    <text evidence="1 4 5">Belongs to the universal ribosomal protein uL15 family.</text>
</comment>
<evidence type="ECO:0000259" key="7">
    <source>
        <dbReference type="Pfam" id="PF00828"/>
    </source>
</evidence>
<keyword evidence="3 4" id="KW-0687">Ribonucleoprotein</keyword>
<dbReference type="AlphaFoldDB" id="A0AA51ZXA4"/>
<dbReference type="InterPro" id="IPR030878">
    <property type="entry name" value="Ribosomal_uL15"/>
</dbReference>
<organism evidence="9">
    <name type="scientific">Marivirga arenosa</name>
    <dbReference type="NCBI Taxonomy" id="3059076"/>
    <lineage>
        <taxon>Bacteria</taxon>
        <taxon>Pseudomonadati</taxon>
        <taxon>Bacteroidota</taxon>
        <taxon>Cytophagia</taxon>
        <taxon>Cytophagales</taxon>
        <taxon>Marivirgaceae</taxon>
        <taxon>Marivirga</taxon>
    </lineage>
</organism>
<dbReference type="EMBL" id="CP129968">
    <property type="protein sequence ID" value="WNB18421.1"/>
    <property type="molecule type" value="Genomic_DNA"/>
</dbReference>
<dbReference type="Proteomes" id="UP001232019">
    <property type="component" value="Chromosome"/>
</dbReference>
<evidence type="ECO:0000313" key="9">
    <source>
        <dbReference type="EMBL" id="WNB18421.1"/>
    </source>
</evidence>
<dbReference type="Proteomes" id="UP001244443">
    <property type="component" value="Chromosome"/>
</dbReference>
<feature type="domain" description="Large ribosomal subunit protein uL15/eL18" evidence="7">
    <location>
        <begin position="77"/>
        <end position="145"/>
    </location>
</feature>
<keyword evidence="4" id="KW-0699">rRNA-binding</keyword>
<accession>A0AA51NA83</accession>
<dbReference type="InterPro" id="IPR021131">
    <property type="entry name" value="Ribosomal_uL15/eL18"/>
</dbReference>
<dbReference type="SUPFAM" id="SSF52080">
    <property type="entry name" value="Ribosomal proteins L15p and L18e"/>
    <property type="match status" value="1"/>
</dbReference>
<dbReference type="GO" id="GO:0003735">
    <property type="term" value="F:structural constituent of ribosome"/>
    <property type="evidence" value="ECO:0007669"/>
    <property type="project" value="InterPro"/>
</dbReference>
<dbReference type="GO" id="GO:0006412">
    <property type="term" value="P:translation"/>
    <property type="evidence" value="ECO:0007669"/>
    <property type="project" value="UniProtKB-UniRule"/>
</dbReference>
<keyword evidence="4" id="KW-0694">RNA-binding</keyword>
<comment type="function">
    <text evidence="4">Binds to the 23S rRNA.</text>
</comment>
<dbReference type="PANTHER" id="PTHR12934:SF11">
    <property type="entry name" value="LARGE RIBOSOMAL SUBUNIT PROTEIN UL15M"/>
    <property type="match status" value="1"/>
</dbReference>
<evidence type="ECO:0000313" key="8">
    <source>
        <dbReference type="EMBL" id="WMN07351.1"/>
    </source>
</evidence>
<dbReference type="InterPro" id="IPR001196">
    <property type="entry name" value="Ribosomal_uL15_CS"/>
</dbReference>
<dbReference type="GO" id="GO:0019843">
    <property type="term" value="F:rRNA binding"/>
    <property type="evidence" value="ECO:0007669"/>
    <property type="project" value="UniProtKB-UniRule"/>
</dbReference>
<dbReference type="RefSeq" id="WP_308357475.1">
    <property type="nucleotide sequence ID" value="NZ_CP129968.2"/>
</dbReference>
<proteinExistence type="inferred from homology"/>
<feature type="compositionally biased region" description="Gly residues" evidence="6">
    <location>
        <begin position="21"/>
        <end position="32"/>
    </location>
</feature>
<dbReference type="KEGG" id="marp:QYS47_07055"/>
<dbReference type="Pfam" id="PF00828">
    <property type="entry name" value="Ribosomal_L27A"/>
    <property type="match status" value="1"/>
</dbReference>
<dbReference type="GO" id="GO:0022625">
    <property type="term" value="C:cytosolic large ribosomal subunit"/>
    <property type="evidence" value="ECO:0007669"/>
    <property type="project" value="TreeGrafter"/>
</dbReference>
<sequence>MKLHTLKPAEGSIKTRKRIGRGQGSGAAGTAGRGHKGAKSRSGYSQKQGFEGGQMPLQRRVPKFGFNNINRVSYKAINLSDLQTLQEKYSVDTIDVELLKSKGLVAKNDLVKILGNGTLKAKLNVTANAFSKTALEAIEKAGGTASKI</sequence>
<dbReference type="NCBIfam" id="TIGR01071">
    <property type="entry name" value="rplO_bact"/>
    <property type="match status" value="1"/>
</dbReference>
<comment type="subunit">
    <text evidence="4">Part of the 50S ribosomal subunit.</text>
</comment>
<evidence type="ECO:0000313" key="10">
    <source>
        <dbReference type="Proteomes" id="UP001244443"/>
    </source>
</evidence>
<keyword evidence="2 4" id="KW-0689">Ribosomal protein</keyword>
<dbReference type="Gene3D" id="3.100.10.10">
    <property type="match status" value="1"/>
</dbReference>
<accession>A0AA51ZXA4</accession>
<evidence type="ECO:0000256" key="6">
    <source>
        <dbReference type="SAM" id="MobiDB-lite"/>
    </source>
</evidence>
<dbReference type="PANTHER" id="PTHR12934">
    <property type="entry name" value="50S RIBOSOMAL PROTEIN L15"/>
    <property type="match status" value="1"/>
</dbReference>
<dbReference type="HAMAP" id="MF_01341">
    <property type="entry name" value="Ribosomal_uL15"/>
    <property type="match status" value="1"/>
</dbReference>
<evidence type="ECO:0000256" key="3">
    <source>
        <dbReference type="ARBA" id="ARBA00023274"/>
    </source>
</evidence>
<evidence type="ECO:0000256" key="1">
    <source>
        <dbReference type="ARBA" id="ARBA00007320"/>
    </source>
</evidence>
<keyword evidence="10" id="KW-1185">Reference proteome</keyword>
<gene>
    <name evidence="4 9" type="primary">rplO</name>
    <name evidence="9" type="ORF">QYS47_07055</name>
    <name evidence="8" type="ORF">QYS48_11685</name>
</gene>
<evidence type="ECO:0000256" key="4">
    <source>
        <dbReference type="HAMAP-Rule" id="MF_01341"/>
    </source>
</evidence>
<dbReference type="InterPro" id="IPR005749">
    <property type="entry name" value="Ribosomal_uL15_bac-type"/>
</dbReference>
<name>A0AA51ZXA4_9BACT</name>
<feature type="region of interest" description="Disordered" evidence="6">
    <location>
        <begin position="1"/>
        <end position="57"/>
    </location>
</feature>
<dbReference type="InterPro" id="IPR036227">
    <property type="entry name" value="Ribosomal_uL15/eL18_sf"/>
</dbReference>
<reference evidence="9 10" key="1">
    <citation type="submission" date="2023-08" db="EMBL/GenBank/DDBJ databases">
        <title>Comparative genomics and taxonomic characterization of three novel marine species of genus Marivirga.</title>
        <authorList>
            <person name="Muhammad N."/>
            <person name="Kim S.-G."/>
        </authorList>
    </citation>
    <scope>NUCLEOTIDE SEQUENCE</scope>
    <source>
        <strain evidence="8 10">ABR2-2</strain>
        <strain evidence="9">BKB1-2</strain>
    </source>
</reference>
<evidence type="ECO:0000256" key="2">
    <source>
        <dbReference type="ARBA" id="ARBA00022980"/>
    </source>
</evidence>
<dbReference type="EMBL" id="CP129970">
    <property type="protein sequence ID" value="WMN07351.1"/>
    <property type="molecule type" value="Genomic_DNA"/>
</dbReference>
<evidence type="ECO:0000256" key="5">
    <source>
        <dbReference type="RuleBase" id="RU003888"/>
    </source>
</evidence>